<feature type="signal peptide" evidence="2">
    <location>
        <begin position="1"/>
        <end position="31"/>
    </location>
</feature>
<keyword evidence="4" id="KW-1185">Reference proteome</keyword>
<feature type="region of interest" description="Disordered" evidence="1">
    <location>
        <begin position="57"/>
        <end position="81"/>
    </location>
</feature>
<reference evidence="3" key="1">
    <citation type="journal article" date="2020" name="Stud. Mycol.">
        <title>101 Dothideomycetes genomes: a test case for predicting lifestyles and emergence of pathogens.</title>
        <authorList>
            <person name="Haridas S."/>
            <person name="Albert R."/>
            <person name="Binder M."/>
            <person name="Bloem J."/>
            <person name="Labutti K."/>
            <person name="Salamov A."/>
            <person name="Andreopoulos B."/>
            <person name="Baker S."/>
            <person name="Barry K."/>
            <person name="Bills G."/>
            <person name="Bluhm B."/>
            <person name="Cannon C."/>
            <person name="Castanera R."/>
            <person name="Culley D."/>
            <person name="Daum C."/>
            <person name="Ezra D."/>
            <person name="Gonzalez J."/>
            <person name="Henrissat B."/>
            <person name="Kuo A."/>
            <person name="Liang C."/>
            <person name="Lipzen A."/>
            <person name="Lutzoni F."/>
            <person name="Magnuson J."/>
            <person name="Mondo S."/>
            <person name="Nolan M."/>
            <person name="Ohm R."/>
            <person name="Pangilinan J."/>
            <person name="Park H.-J."/>
            <person name="Ramirez L."/>
            <person name="Alfaro M."/>
            <person name="Sun H."/>
            <person name="Tritt A."/>
            <person name="Yoshinaga Y."/>
            <person name="Zwiers L.-H."/>
            <person name="Turgeon B."/>
            <person name="Goodwin S."/>
            <person name="Spatafora J."/>
            <person name="Crous P."/>
            <person name="Grigoriev I."/>
        </authorList>
    </citation>
    <scope>NUCLEOTIDE SEQUENCE</scope>
    <source>
        <strain evidence="3">CBS 260.36</strain>
    </source>
</reference>
<evidence type="ECO:0000256" key="2">
    <source>
        <dbReference type="SAM" id="SignalP"/>
    </source>
</evidence>
<accession>A0A9P4J623</accession>
<evidence type="ECO:0000313" key="4">
    <source>
        <dbReference type="Proteomes" id="UP000799439"/>
    </source>
</evidence>
<protein>
    <recommendedName>
        <fullName evidence="5">Secreted protein</fullName>
    </recommendedName>
</protein>
<dbReference type="EMBL" id="ML996083">
    <property type="protein sequence ID" value="KAF2155316.1"/>
    <property type="molecule type" value="Genomic_DNA"/>
</dbReference>
<comment type="caution">
    <text evidence="3">The sequence shown here is derived from an EMBL/GenBank/DDBJ whole genome shotgun (WGS) entry which is preliminary data.</text>
</comment>
<organism evidence="3 4">
    <name type="scientific">Myriangium duriaei CBS 260.36</name>
    <dbReference type="NCBI Taxonomy" id="1168546"/>
    <lineage>
        <taxon>Eukaryota</taxon>
        <taxon>Fungi</taxon>
        <taxon>Dikarya</taxon>
        <taxon>Ascomycota</taxon>
        <taxon>Pezizomycotina</taxon>
        <taxon>Dothideomycetes</taxon>
        <taxon>Dothideomycetidae</taxon>
        <taxon>Myriangiales</taxon>
        <taxon>Myriangiaceae</taxon>
        <taxon>Myriangium</taxon>
    </lineage>
</organism>
<name>A0A9P4J623_9PEZI</name>
<evidence type="ECO:0000313" key="3">
    <source>
        <dbReference type="EMBL" id="KAF2155316.1"/>
    </source>
</evidence>
<proteinExistence type="predicted"/>
<evidence type="ECO:0000256" key="1">
    <source>
        <dbReference type="SAM" id="MobiDB-lite"/>
    </source>
</evidence>
<sequence>MSCRANVIHIQRKVVSCILAFLLILAARNLPAPNTPTICIFRPASWVSKVMVNCQDNEHSENEGTEKTRREEGRSDLTDHV</sequence>
<gene>
    <name evidence="3" type="ORF">K461DRAFT_111276</name>
</gene>
<keyword evidence="2" id="KW-0732">Signal</keyword>
<dbReference type="Proteomes" id="UP000799439">
    <property type="component" value="Unassembled WGS sequence"/>
</dbReference>
<evidence type="ECO:0008006" key="5">
    <source>
        <dbReference type="Google" id="ProtNLM"/>
    </source>
</evidence>
<dbReference type="AlphaFoldDB" id="A0A9P4J623"/>
<feature type="chain" id="PRO_5040320659" description="Secreted protein" evidence="2">
    <location>
        <begin position="32"/>
        <end position="81"/>
    </location>
</feature>